<dbReference type="NCBIfam" id="TIGR03570">
    <property type="entry name" value="NeuD_NnaD"/>
    <property type="match status" value="1"/>
</dbReference>
<keyword evidence="4" id="KW-0808">Transferase</keyword>
<dbReference type="GO" id="GO:0016746">
    <property type="term" value="F:acyltransferase activity"/>
    <property type="evidence" value="ECO:0007669"/>
    <property type="project" value="UniProtKB-KW"/>
</dbReference>
<dbReference type="PANTHER" id="PTHR43300:SF7">
    <property type="entry name" value="UDP-N-ACETYLBACILLOSAMINE N-ACETYLTRANSFERASE"/>
    <property type="match status" value="1"/>
</dbReference>
<dbReference type="SUPFAM" id="SSF51161">
    <property type="entry name" value="Trimeric LpxA-like enzymes"/>
    <property type="match status" value="1"/>
</dbReference>
<protein>
    <submittedName>
        <fullName evidence="4">Sugar O-acyltransferase (Sialic acid O-acetyltransferase NeuD family)</fullName>
    </submittedName>
</protein>
<dbReference type="InterPro" id="IPR020019">
    <property type="entry name" value="AcTrfase_PglD-like"/>
</dbReference>
<evidence type="ECO:0000313" key="4">
    <source>
        <dbReference type="EMBL" id="NYI50805.1"/>
    </source>
</evidence>
<accession>A0A8E1ZZY1</accession>
<evidence type="ECO:0000256" key="1">
    <source>
        <dbReference type="ARBA" id="ARBA00007274"/>
    </source>
</evidence>
<dbReference type="InterPro" id="IPR041561">
    <property type="entry name" value="PglD_N"/>
</dbReference>
<sequence>MERTKMKSIIIGAGTYGEVYQAYLTEAGIDIVAFLDDDTSLWNKEINGIPVLGGISLLESLKETHEIEAVYCPIGNNPIRVKFLSYANDLGYETPNFIHHSANIAPHVTLGNGVYILADSIIMPYTQLNDYTMISMGAKIAHHCVLEEGTFVSTGVNFGANINLKKNSFVGIGATLMTGVKELGEDSLVGAGSVVIRDVPANAVVAGNPAKVIKYK</sequence>
<comment type="similarity">
    <text evidence="1">Belongs to the transferase hexapeptide repeat family.</text>
</comment>
<gene>
    <name evidence="4" type="ORF">F5613_002967</name>
</gene>
<dbReference type="Pfam" id="PF17836">
    <property type="entry name" value="PglD_N"/>
    <property type="match status" value="1"/>
</dbReference>
<dbReference type="InterPro" id="IPR011004">
    <property type="entry name" value="Trimer_LpxA-like_sf"/>
</dbReference>
<proteinExistence type="inferred from homology"/>
<feature type="binding site" evidence="2">
    <location>
        <position position="172"/>
    </location>
    <ligand>
        <name>acetyl-CoA</name>
        <dbReference type="ChEBI" id="CHEBI:57288"/>
    </ligand>
</feature>
<dbReference type="InterPro" id="IPR050179">
    <property type="entry name" value="Trans_hexapeptide_repeat"/>
</dbReference>
<dbReference type="PANTHER" id="PTHR43300">
    <property type="entry name" value="ACETYLTRANSFERASE"/>
    <property type="match status" value="1"/>
</dbReference>
<reference evidence="4 5" key="1">
    <citation type="submission" date="2020-07" db="EMBL/GenBank/DDBJ databases">
        <title>Genomic Encyclopedia of Type Strains, Phase IV (KMG-IV): sequencing the most valuable type-strain genomes for metagenomic binning, comparative biology and taxonomic classification.</title>
        <authorList>
            <person name="Goeker M."/>
        </authorList>
    </citation>
    <scope>NUCLEOTIDE SEQUENCE [LARGE SCALE GENOMIC DNA]</scope>
    <source>
        <strain evidence="4 5">DSM 23697</strain>
    </source>
</reference>
<organism evidence="4 5">
    <name type="scientific">Macellibacteroides fermentans</name>
    <dbReference type="NCBI Taxonomy" id="879969"/>
    <lineage>
        <taxon>Bacteria</taxon>
        <taxon>Pseudomonadati</taxon>
        <taxon>Bacteroidota</taxon>
        <taxon>Bacteroidia</taxon>
        <taxon>Bacteroidales</taxon>
        <taxon>Porphyromonadaceae</taxon>
        <taxon>Macellibacteroides</taxon>
    </lineage>
</organism>
<dbReference type="CDD" id="cd03360">
    <property type="entry name" value="LbH_AT_putative"/>
    <property type="match status" value="1"/>
</dbReference>
<evidence type="ECO:0000256" key="2">
    <source>
        <dbReference type="PIRSR" id="PIRSR620019-2"/>
    </source>
</evidence>
<dbReference type="EMBL" id="JACCCY010000004">
    <property type="protein sequence ID" value="NYI50805.1"/>
    <property type="molecule type" value="Genomic_DNA"/>
</dbReference>
<dbReference type="Gene3D" id="3.40.50.20">
    <property type="match status" value="1"/>
</dbReference>
<dbReference type="Proteomes" id="UP000574332">
    <property type="component" value="Unassembled WGS sequence"/>
</dbReference>
<feature type="domain" description="PglD N-terminal" evidence="3">
    <location>
        <begin position="9"/>
        <end position="84"/>
    </location>
</feature>
<dbReference type="AlphaFoldDB" id="A0A8E1ZZY1"/>
<comment type="caution">
    <text evidence="4">The sequence shown here is derived from an EMBL/GenBank/DDBJ whole genome shotgun (WGS) entry which is preliminary data.</text>
</comment>
<feature type="binding site" evidence="2">
    <location>
        <begin position="36"/>
        <end position="37"/>
    </location>
    <ligand>
        <name>substrate</name>
    </ligand>
</feature>
<dbReference type="Gene3D" id="2.160.10.10">
    <property type="entry name" value="Hexapeptide repeat proteins"/>
    <property type="match status" value="1"/>
</dbReference>
<dbReference type="RefSeq" id="WP_246303423.1">
    <property type="nucleotide sequence ID" value="NZ_JACCCY010000004.1"/>
</dbReference>
<feature type="binding site" evidence="2">
    <location>
        <position position="75"/>
    </location>
    <ligand>
        <name>substrate</name>
    </ligand>
</feature>
<evidence type="ECO:0000259" key="3">
    <source>
        <dbReference type="Pfam" id="PF17836"/>
    </source>
</evidence>
<keyword evidence="4" id="KW-0012">Acyltransferase</keyword>
<name>A0A8E1ZZY1_9PORP</name>
<evidence type="ECO:0000313" key="5">
    <source>
        <dbReference type="Proteomes" id="UP000574332"/>
    </source>
</evidence>
<keyword evidence="5" id="KW-1185">Reference proteome</keyword>